<reference evidence="1 2" key="1">
    <citation type="submission" date="2021-05" db="EMBL/GenBank/DDBJ databases">
        <title>Shewanella sp. JM162201.</title>
        <authorList>
            <person name="Xu S."/>
            <person name="Li A."/>
        </authorList>
    </citation>
    <scope>NUCLEOTIDE SEQUENCE [LARGE SCALE GENOMIC DNA]</scope>
    <source>
        <strain evidence="1 2">JM162201</strain>
    </source>
</reference>
<proteinExistence type="predicted"/>
<evidence type="ECO:0000313" key="1">
    <source>
        <dbReference type="EMBL" id="MBT1444870.1"/>
    </source>
</evidence>
<keyword evidence="2" id="KW-1185">Reference proteome</keyword>
<accession>A0ABS5V371</accession>
<gene>
    <name evidence="1" type="ORF">KJI95_10080</name>
</gene>
<organism evidence="1 2">
    <name type="scientific">Shewanella jiangmenensis</name>
    <dbReference type="NCBI Taxonomy" id="2837387"/>
    <lineage>
        <taxon>Bacteria</taxon>
        <taxon>Pseudomonadati</taxon>
        <taxon>Pseudomonadota</taxon>
        <taxon>Gammaproteobacteria</taxon>
        <taxon>Alteromonadales</taxon>
        <taxon>Shewanellaceae</taxon>
        <taxon>Shewanella</taxon>
    </lineage>
</organism>
<sequence length="327" mass="37467">MLGPHWGCVKRSIGLIYLCNCLCLFLFLRVAEAYLLHATQNQGKDFMISFGDIEALFQLRDRYKRWRNPEPVVLNTAQRLINLFAVHGVARGQIPRFFGHGLTLHQVESETELMKALTPDLLESAATLFGVRLEWLEGGSEQVYETKHFYQCVAEFGPYLDSLPTSESTSLKFGWLINCPPRNDGYNVLILLAESIGILGNEHIYRYRFCDFWDYGYWKSRADLAACVAQAWRRDWYLNGLIVSWAQFDALASLKCFPGEGEERGLLSGKRWQAEDLTTHPDVFLHGIREGEFGKQSALNRWLEYHQQGLMDSGFGDHGKLFKAQLP</sequence>
<dbReference type="EMBL" id="JAHEPS010000003">
    <property type="protein sequence ID" value="MBT1444870.1"/>
    <property type="molecule type" value="Genomic_DNA"/>
</dbReference>
<evidence type="ECO:0000313" key="2">
    <source>
        <dbReference type="Proteomes" id="UP001195903"/>
    </source>
</evidence>
<protein>
    <submittedName>
        <fullName evidence="1">Uncharacterized protein</fullName>
    </submittedName>
</protein>
<dbReference type="RefSeq" id="WP_214507066.1">
    <property type="nucleotide sequence ID" value="NZ_JAHEPS010000003.1"/>
</dbReference>
<name>A0ABS5V371_9GAMM</name>
<comment type="caution">
    <text evidence="1">The sequence shown here is derived from an EMBL/GenBank/DDBJ whole genome shotgun (WGS) entry which is preliminary data.</text>
</comment>
<dbReference type="Proteomes" id="UP001195903">
    <property type="component" value="Unassembled WGS sequence"/>
</dbReference>